<dbReference type="AlphaFoldDB" id="A0A9X1MRI3"/>
<organism evidence="4 5">
    <name type="scientific">Blastopirellula sediminis</name>
    <dbReference type="NCBI Taxonomy" id="2894196"/>
    <lineage>
        <taxon>Bacteria</taxon>
        <taxon>Pseudomonadati</taxon>
        <taxon>Planctomycetota</taxon>
        <taxon>Planctomycetia</taxon>
        <taxon>Pirellulales</taxon>
        <taxon>Pirellulaceae</taxon>
        <taxon>Blastopirellula</taxon>
    </lineage>
</organism>
<feature type="region of interest" description="Disordered" evidence="1">
    <location>
        <begin position="322"/>
        <end position="413"/>
    </location>
</feature>
<evidence type="ECO:0000259" key="3">
    <source>
        <dbReference type="Pfam" id="PF00498"/>
    </source>
</evidence>
<feature type="compositionally biased region" description="Basic and acidic residues" evidence="1">
    <location>
        <begin position="443"/>
        <end position="455"/>
    </location>
</feature>
<feature type="region of interest" description="Disordered" evidence="1">
    <location>
        <begin position="206"/>
        <end position="233"/>
    </location>
</feature>
<feature type="compositionally biased region" description="Basic and acidic residues" evidence="1">
    <location>
        <begin position="589"/>
        <end position="599"/>
    </location>
</feature>
<dbReference type="Gene3D" id="2.60.200.20">
    <property type="match status" value="1"/>
</dbReference>
<evidence type="ECO:0000256" key="1">
    <source>
        <dbReference type="SAM" id="MobiDB-lite"/>
    </source>
</evidence>
<dbReference type="RefSeq" id="WP_230223665.1">
    <property type="nucleotide sequence ID" value="NZ_JAJKFT010000010.1"/>
</dbReference>
<feature type="transmembrane region" description="Helical" evidence="2">
    <location>
        <begin position="532"/>
        <end position="555"/>
    </location>
</feature>
<reference evidence="4" key="1">
    <citation type="submission" date="2021-11" db="EMBL/GenBank/DDBJ databases">
        <title>Genome sequence.</title>
        <authorList>
            <person name="Sun Q."/>
        </authorList>
    </citation>
    <scope>NUCLEOTIDE SEQUENCE</scope>
    <source>
        <strain evidence="4">JC732</strain>
    </source>
</reference>
<evidence type="ECO:0000313" key="4">
    <source>
        <dbReference type="EMBL" id="MCC9631536.1"/>
    </source>
</evidence>
<dbReference type="SUPFAM" id="SSF49879">
    <property type="entry name" value="SMAD/FHA domain"/>
    <property type="match status" value="1"/>
</dbReference>
<dbReference type="Proteomes" id="UP001139103">
    <property type="component" value="Unassembled WGS sequence"/>
</dbReference>
<dbReference type="InterPro" id="IPR000253">
    <property type="entry name" value="FHA_dom"/>
</dbReference>
<feature type="region of interest" description="Disordered" evidence="1">
    <location>
        <begin position="576"/>
        <end position="599"/>
    </location>
</feature>
<evidence type="ECO:0000256" key="2">
    <source>
        <dbReference type="SAM" id="Phobius"/>
    </source>
</evidence>
<feature type="compositionally biased region" description="Polar residues" evidence="1">
    <location>
        <begin position="330"/>
        <end position="339"/>
    </location>
</feature>
<feature type="region of interest" description="Disordered" evidence="1">
    <location>
        <begin position="427"/>
        <end position="474"/>
    </location>
</feature>
<dbReference type="Pfam" id="PF00498">
    <property type="entry name" value="FHA"/>
    <property type="match status" value="1"/>
</dbReference>
<sequence>MVTQVDLHQSPLLGKPLSPLVLRVEGTERDGQTVRLERTKCVIGSAASCSLRLAAAGIRPRHCVIWRGSAGMALQRIDGEVFVNGQSVVESPLVSGDLITIGAVSFRIDPDPNLEAAPHNERRVLSLEKQLGEIRGRNRRRMHRLVEIVRQSMNPEAAVPTTKSDPAETHDDEETERLRHELQQTLEASEAKIAALQQQLESLEQENRNLQAHSVSAAETMNQHSTSNAEQHAEIEQLRHELQQSSESNEAKIAELQQQLETLEQENRDLAANGGSASTEAIEAQEKAQRDVADANERLQVLSRGWSQREEELTRRIEELESMSQQLSEPQASYAPSHSENQYEEEPEEEAEPEEPVAPQPQASQTSVADVLAKFGFNPHADDDEEEEYEPSPPPAPVSYHEEPTPASAADEDEVSIEEYMSSLMNRVRGRDGSQSATQAKPESPKAPEPPKKVVDQTPFNPGEFVPSRKAPEQTSDLRALRDLANQSARSAIDVHTLKRWNNVYVTKLIVAIVAFVTAICLLVETRSFVSLQFLGASMGIIIAIFWSLQAVIVYNQLRSAKKVASPQEVKILDQTSTMPFDSPGFEQDGMRDDSPSAE</sequence>
<gene>
    <name evidence="4" type="ORF">LOC68_24330</name>
</gene>
<feature type="region of interest" description="Disordered" evidence="1">
    <location>
        <begin position="151"/>
        <end position="177"/>
    </location>
</feature>
<dbReference type="InterPro" id="IPR008984">
    <property type="entry name" value="SMAD_FHA_dom_sf"/>
</dbReference>
<keyword evidence="2" id="KW-0472">Membrane</keyword>
<accession>A0A9X1MRI3</accession>
<keyword evidence="5" id="KW-1185">Reference proteome</keyword>
<protein>
    <submittedName>
        <fullName evidence="4">FHA domain-containing protein</fullName>
    </submittedName>
</protein>
<keyword evidence="2" id="KW-1133">Transmembrane helix</keyword>
<feature type="compositionally biased region" description="Acidic residues" evidence="1">
    <location>
        <begin position="342"/>
        <end position="355"/>
    </location>
</feature>
<dbReference type="CDD" id="cd00060">
    <property type="entry name" value="FHA"/>
    <property type="match status" value="1"/>
</dbReference>
<evidence type="ECO:0000313" key="5">
    <source>
        <dbReference type="Proteomes" id="UP001139103"/>
    </source>
</evidence>
<name>A0A9X1MRI3_9BACT</name>
<comment type="caution">
    <text evidence="4">The sequence shown here is derived from an EMBL/GenBank/DDBJ whole genome shotgun (WGS) entry which is preliminary data.</text>
</comment>
<keyword evidence="2" id="KW-0812">Transmembrane</keyword>
<proteinExistence type="predicted"/>
<feature type="transmembrane region" description="Helical" evidence="2">
    <location>
        <begin position="505"/>
        <end position="526"/>
    </location>
</feature>
<feature type="compositionally biased region" description="Polar residues" evidence="1">
    <location>
        <begin position="212"/>
        <end position="230"/>
    </location>
</feature>
<feature type="domain" description="FHA" evidence="3">
    <location>
        <begin position="42"/>
        <end position="102"/>
    </location>
</feature>
<dbReference type="EMBL" id="JAJKFT010000010">
    <property type="protein sequence ID" value="MCC9631536.1"/>
    <property type="molecule type" value="Genomic_DNA"/>
</dbReference>
<feature type="region of interest" description="Disordered" evidence="1">
    <location>
        <begin position="271"/>
        <end position="291"/>
    </location>
</feature>